<dbReference type="Gramene" id="OPUNC04G04560.1">
    <property type="protein sequence ID" value="OPUNC04G04560.1"/>
    <property type="gene ID" value="OPUNC04G04560"/>
</dbReference>
<evidence type="ECO:0000313" key="2">
    <source>
        <dbReference type="EnsemblPlants" id="OPUNC04G04560.1"/>
    </source>
</evidence>
<dbReference type="HOGENOM" id="CLU_1838399_0_0_1"/>
<accession>A0A0E0KNF6</accession>
<dbReference type="Proteomes" id="UP000026962">
    <property type="component" value="Chromosome 4"/>
</dbReference>
<protein>
    <submittedName>
        <fullName evidence="2">Uncharacterized protein</fullName>
    </submittedName>
</protein>
<organism evidence="2">
    <name type="scientific">Oryza punctata</name>
    <name type="common">Red rice</name>
    <dbReference type="NCBI Taxonomy" id="4537"/>
    <lineage>
        <taxon>Eukaryota</taxon>
        <taxon>Viridiplantae</taxon>
        <taxon>Streptophyta</taxon>
        <taxon>Embryophyta</taxon>
        <taxon>Tracheophyta</taxon>
        <taxon>Spermatophyta</taxon>
        <taxon>Magnoliopsida</taxon>
        <taxon>Liliopsida</taxon>
        <taxon>Poales</taxon>
        <taxon>Poaceae</taxon>
        <taxon>BOP clade</taxon>
        <taxon>Oryzoideae</taxon>
        <taxon>Oryzeae</taxon>
        <taxon>Oryzinae</taxon>
        <taxon>Oryza</taxon>
    </lineage>
</organism>
<evidence type="ECO:0000256" key="1">
    <source>
        <dbReference type="SAM" id="MobiDB-lite"/>
    </source>
</evidence>
<feature type="region of interest" description="Disordered" evidence="1">
    <location>
        <begin position="47"/>
        <end position="140"/>
    </location>
</feature>
<keyword evidence="3" id="KW-1185">Reference proteome</keyword>
<reference evidence="2" key="2">
    <citation type="submission" date="2018-05" db="EMBL/GenBank/DDBJ databases">
        <title>OpunRS2 (Oryza punctata Reference Sequence Version 2).</title>
        <authorList>
            <person name="Zhang J."/>
            <person name="Kudrna D."/>
            <person name="Lee S."/>
            <person name="Talag J."/>
            <person name="Welchert J."/>
            <person name="Wing R.A."/>
        </authorList>
    </citation>
    <scope>NUCLEOTIDE SEQUENCE [LARGE SCALE GENOMIC DNA]</scope>
</reference>
<evidence type="ECO:0000313" key="3">
    <source>
        <dbReference type="Proteomes" id="UP000026962"/>
    </source>
</evidence>
<reference evidence="2" key="1">
    <citation type="submission" date="2015-04" db="UniProtKB">
        <authorList>
            <consortium name="EnsemblPlants"/>
        </authorList>
    </citation>
    <scope>IDENTIFICATION</scope>
</reference>
<name>A0A0E0KNF6_ORYPU</name>
<dbReference type="AlphaFoldDB" id="A0A0E0KNF6"/>
<dbReference type="EnsemblPlants" id="OPUNC04G04560.1">
    <property type="protein sequence ID" value="OPUNC04G04560.1"/>
    <property type="gene ID" value="OPUNC04G04560"/>
</dbReference>
<proteinExistence type="predicted"/>
<dbReference type="STRING" id="4537.A0A0E0KNF6"/>
<feature type="compositionally biased region" description="Basic and acidic residues" evidence="1">
    <location>
        <begin position="79"/>
        <end position="103"/>
    </location>
</feature>
<feature type="compositionally biased region" description="Basic and acidic residues" evidence="1">
    <location>
        <begin position="115"/>
        <end position="129"/>
    </location>
</feature>
<sequence>MANEMPTTKQDSRIHNYDVTKEDSLAHLDLGFKFYDLSDNLVLYAKDQQERRRQRRRWQQAGQRRWRGDGQGTNNKVADGVEGRAPEGTHGDEMSQRMEEEKRKRNGPVRAAVGVDRHRREVLPSETGRDASCTVKVERG</sequence>